<dbReference type="GO" id="GO:0030145">
    <property type="term" value="F:manganese ion binding"/>
    <property type="evidence" value="ECO:0007669"/>
    <property type="project" value="UniProtKB-UniRule"/>
</dbReference>
<comment type="similarity">
    <text evidence="1 5">Belongs to the metallo-dependent hydrolases superfamily. CpsB/CapC family.</text>
</comment>
<keyword evidence="3 5" id="KW-0904">Protein phosphatase</keyword>
<gene>
    <name evidence="6" type="ORF">H7B90_15790</name>
</gene>
<reference evidence="6 7" key="1">
    <citation type="submission" date="2020-08" db="EMBL/GenBank/DDBJ databases">
        <title>Cohnella phylogeny.</title>
        <authorList>
            <person name="Dunlap C."/>
        </authorList>
    </citation>
    <scope>NUCLEOTIDE SEQUENCE [LARGE SCALE GENOMIC DNA]</scope>
    <source>
        <strain evidence="6 7">DSM 25239</strain>
    </source>
</reference>
<evidence type="ECO:0000256" key="5">
    <source>
        <dbReference type="PIRNR" id="PIRNR016557"/>
    </source>
</evidence>
<dbReference type="Pfam" id="PF19567">
    <property type="entry name" value="CpsB_CapC"/>
    <property type="match status" value="1"/>
</dbReference>
<dbReference type="GO" id="GO:0004725">
    <property type="term" value="F:protein tyrosine phosphatase activity"/>
    <property type="evidence" value="ECO:0007669"/>
    <property type="project" value="UniProtKB-UniRule"/>
</dbReference>
<dbReference type="EC" id="3.1.3.48" evidence="5"/>
<evidence type="ECO:0000313" key="7">
    <source>
        <dbReference type="Proteomes" id="UP000553776"/>
    </source>
</evidence>
<comment type="caution">
    <text evidence="6">The sequence shown here is derived from an EMBL/GenBank/DDBJ whole genome shotgun (WGS) entry which is preliminary data.</text>
</comment>
<dbReference type="SUPFAM" id="SSF89550">
    <property type="entry name" value="PHP domain-like"/>
    <property type="match status" value="1"/>
</dbReference>
<dbReference type="PANTHER" id="PTHR39181:SF1">
    <property type="entry name" value="TYROSINE-PROTEIN PHOSPHATASE YWQE"/>
    <property type="match status" value="1"/>
</dbReference>
<keyword evidence="7" id="KW-1185">Reference proteome</keyword>
<evidence type="ECO:0000256" key="3">
    <source>
        <dbReference type="ARBA" id="ARBA00022912"/>
    </source>
</evidence>
<dbReference type="Gene3D" id="3.20.20.140">
    <property type="entry name" value="Metal-dependent hydrolases"/>
    <property type="match status" value="1"/>
</dbReference>
<evidence type="ECO:0000256" key="1">
    <source>
        <dbReference type="ARBA" id="ARBA00005750"/>
    </source>
</evidence>
<proteinExistence type="inferred from homology"/>
<evidence type="ECO:0000313" key="6">
    <source>
        <dbReference type="EMBL" id="MBB6692872.1"/>
    </source>
</evidence>
<protein>
    <recommendedName>
        <fullName evidence="5">Tyrosine-protein phosphatase</fullName>
        <ecNumber evidence="5">3.1.3.48</ecNumber>
    </recommendedName>
</protein>
<dbReference type="InterPro" id="IPR016195">
    <property type="entry name" value="Pol/histidinol_Pase-like"/>
</dbReference>
<name>A0A841U0F4_9BACL</name>
<dbReference type="PIRSF" id="PIRSF016557">
    <property type="entry name" value="Caps_synth_CpsB"/>
    <property type="match status" value="1"/>
</dbReference>
<evidence type="ECO:0000256" key="2">
    <source>
        <dbReference type="ARBA" id="ARBA00022801"/>
    </source>
</evidence>
<accession>A0A841U0F4</accession>
<dbReference type="AlphaFoldDB" id="A0A841U0F4"/>
<dbReference type="PANTHER" id="PTHR39181">
    <property type="entry name" value="TYROSINE-PROTEIN PHOSPHATASE YWQE"/>
    <property type="match status" value="1"/>
</dbReference>
<dbReference type="InterPro" id="IPR016667">
    <property type="entry name" value="Caps_polysacc_synth_CpsB/CapC"/>
</dbReference>
<evidence type="ECO:0000256" key="4">
    <source>
        <dbReference type="ARBA" id="ARBA00051722"/>
    </source>
</evidence>
<sequence>MIDLHCHLLPGLDDGPLTWEESLEMARTAAKQGVRAIVATPHHANGRYDNPSAEVKESVGRLNRALLENRIPLTVYPGQEIRIYPNLLDDLEQGKLLPLGESRYLLLELPDEWSLSALMDLFYELKLMGYVPVIAHPERHLTLVRNSSLMAEFVEFGAIGQVTSHSLLGKYGNAIRRCALHMCREGMIHLLSSDAHRPRIRGYEMDAAYRTIEREVGSEFAQTLRENSRKALRNEPLGAARHLKKQRKAWFI</sequence>
<organism evidence="6 7">
    <name type="scientific">Cohnella xylanilytica</name>
    <dbReference type="NCBI Taxonomy" id="557555"/>
    <lineage>
        <taxon>Bacteria</taxon>
        <taxon>Bacillati</taxon>
        <taxon>Bacillota</taxon>
        <taxon>Bacilli</taxon>
        <taxon>Bacillales</taxon>
        <taxon>Paenibacillaceae</taxon>
        <taxon>Cohnella</taxon>
    </lineage>
</organism>
<comment type="catalytic activity">
    <reaction evidence="4 5">
        <text>O-phospho-L-tyrosyl-[protein] + H2O = L-tyrosyl-[protein] + phosphate</text>
        <dbReference type="Rhea" id="RHEA:10684"/>
        <dbReference type="Rhea" id="RHEA-COMP:10136"/>
        <dbReference type="Rhea" id="RHEA-COMP:20101"/>
        <dbReference type="ChEBI" id="CHEBI:15377"/>
        <dbReference type="ChEBI" id="CHEBI:43474"/>
        <dbReference type="ChEBI" id="CHEBI:46858"/>
        <dbReference type="ChEBI" id="CHEBI:61978"/>
        <dbReference type="EC" id="3.1.3.48"/>
    </reaction>
</comment>
<dbReference type="Proteomes" id="UP000553776">
    <property type="component" value="Unassembled WGS sequence"/>
</dbReference>
<dbReference type="RefSeq" id="WP_185136860.1">
    <property type="nucleotide sequence ID" value="NZ_JACJVR010000060.1"/>
</dbReference>
<keyword evidence="2 5" id="KW-0378">Hydrolase</keyword>
<dbReference type="EMBL" id="JACJVR010000060">
    <property type="protein sequence ID" value="MBB6692872.1"/>
    <property type="molecule type" value="Genomic_DNA"/>
</dbReference>